<dbReference type="InterPro" id="IPR017441">
    <property type="entry name" value="Protein_kinase_ATP_BS"/>
</dbReference>
<dbReference type="InterPro" id="IPR011009">
    <property type="entry name" value="Kinase-like_dom_sf"/>
</dbReference>
<evidence type="ECO:0000313" key="6">
    <source>
        <dbReference type="Proteomes" id="UP000595437"/>
    </source>
</evidence>
<gene>
    <name evidence="5" type="ORF">FKW44_009656</name>
</gene>
<dbReference type="EMBL" id="CP045895">
    <property type="protein sequence ID" value="QQP49121.1"/>
    <property type="molecule type" value="Genomic_DNA"/>
</dbReference>
<dbReference type="PROSITE" id="PS00109">
    <property type="entry name" value="PROTEIN_KINASE_TYR"/>
    <property type="match status" value="1"/>
</dbReference>
<sequence>MYLNHQASALSYDKGYEIPRTDFTIGKMLGSGNFGSVYEGEVKGLFGPNSKTKVAVKTVNDSTDVSRLTALLCEIKILGKIEPHLSLLTMLGACAAGLESDGELYLLLEHCLHGNLKSYLIEKRSQFKNGYNHQLLSEWAYGIAQGMQYLNSHRIMHGDLAARNILLGHDLVAKVSDFGLSKSMYDKYRYRKTNRKYVPWKWMAIEYLQDGCFHSTPMHGATVSFCGRFSPLGKNLTLEKGWTLS</sequence>
<dbReference type="Gene3D" id="3.30.200.20">
    <property type="entry name" value="Phosphorylase Kinase, domain 1"/>
    <property type="match status" value="1"/>
</dbReference>
<dbReference type="GO" id="GO:0043235">
    <property type="term" value="C:receptor complex"/>
    <property type="evidence" value="ECO:0007669"/>
    <property type="project" value="TreeGrafter"/>
</dbReference>
<proteinExistence type="predicted"/>
<dbReference type="Gene3D" id="1.10.510.10">
    <property type="entry name" value="Transferase(Phosphotransferase) domain 1"/>
    <property type="match status" value="1"/>
</dbReference>
<evidence type="ECO:0000313" key="5">
    <source>
        <dbReference type="EMBL" id="QQP49121.1"/>
    </source>
</evidence>
<dbReference type="PANTHER" id="PTHR24416">
    <property type="entry name" value="TYROSINE-PROTEIN KINASE RECEPTOR"/>
    <property type="match status" value="1"/>
</dbReference>
<dbReference type="SUPFAM" id="SSF56112">
    <property type="entry name" value="Protein kinase-like (PK-like)"/>
    <property type="match status" value="1"/>
</dbReference>
<organism evidence="5 6">
    <name type="scientific">Caligus rogercresseyi</name>
    <name type="common">Sea louse</name>
    <dbReference type="NCBI Taxonomy" id="217165"/>
    <lineage>
        <taxon>Eukaryota</taxon>
        <taxon>Metazoa</taxon>
        <taxon>Ecdysozoa</taxon>
        <taxon>Arthropoda</taxon>
        <taxon>Crustacea</taxon>
        <taxon>Multicrustacea</taxon>
        <taxon>Hexanauplia</taxon>
        <taxon>Copepoda</taxon>
        <taxon>Siphonostomatoida</taxon>
        <taxon>Caligidae</taxon>
        <taxon>Caligus</taxon>
    </lineage>
</organism>
<keyword evidence="5" id="KW-0675">Receptor</keyword>
<feature type="binding site" evidence="3">
    <location>
        <position position="57"/>
    </location>
    <ligand>
        <name>ATP</name>
        <dbReference type="ChEBI" id="CHEBI:30616"/>
    </ligand>
</feature>
<feature type="domain" description="Protein kinase" evidence="4">
    <location>
        <begin position="23"/>
        <end position="245"/>
    </location>
</feature>
<dbReference type="PROSITE" id="PS00107">
    <property type="entry name" value="PROTEIN_KINASE_ATP"/>
    <property type="match status" value="1"/>
</dbReference>
<dbReference type="InterPro" id="IPR001245">
    <property type="entry name" value="Ser-Thr/Tyr_kinase_cat_dom"/>
</dbReference>
<dbReference type="Pfam" id="PF07714">
    <property type="entry name" value="PK_Tyr_Ser-Thr"/>
    <property type="match status" value="1"/>
</dbReference>
<comment type="subcellular location">
    <subcellularLocation>
        <location evidence="1">Membrane</location>
        <topology evidence="1">Single-pass membrane protein</topology>
    </subcellularLocation>
</comment>
<comment type="catalytic activity">
    <reaction evidence="2">
        <text>L-tyrosyl-[protein] + ATP = O-phospho-L-tyrosyl-[protein] + ADP + H(+)</text>
        <dbReference type="Rhea" id="RHEA:10596"/>
        <dbReference type="Rhea" id="RHEA-COMP:10136"/>
        <dbReference type="Rhea" id="RHEA-COMP:20101"/>
        <dbReference type="ChEBI" id="CHEBI:15378"/>
        <dbReference type="ChEBI" id="CHEBI:30616"/>
        <dbReference type="ChEBI" id="CHEBI:46858"/>
        <dbReference type="ChEBI" id="CHEBI:61978"/>
        <dbReference type="ChEBI" id="CHEBI:456216"/>
        <dbReference type="EC" id="2.7.10.1"/>
    </reaction>
</comment>
<keyword evidence="3" id="KW-0547">Nucleotide-binding</keyword>
<accession>A0A7T8K8H2</accession>
<dbReference type="PANTHER" id="PTHR24416:SF600">
    <property type="entry name" value="PDGF- AND VEGF-RECEPTOR RELATED, ISOFORM J"/>
    <property type="match status" value="1"/>
</dbReference>
<dbReference type="GO" id="GO:0007169">
    <property type="term" value="P:cell surface receptor protein tyrosine kinase signaling pathway"/>
    <property type="evidence" value="ECO:0007669"/>
    <property type="project" value="TreeGrafter"/>
</dbReference>
<keyword evidence="3" id="KW-0067">ATP-binding</keyword>
<name>A0A7T8K8H2_CALRO</name>
<dbReference type="GO" id="GO:0004714">
    <property type="term" value="F:transmembrane receptor protein tyrosine kinase activity"/>
    <property type="evidence" value="ECO:0007669"/>
    <property type="project" value="UniProtKB-EC"/>
</dbReference>
<dbReference type="AlphaFoldDB" id="A0A7T8K8H2"/>
<dbReference type="OrthoDB" id="3256376at2759"/>
<reference evidence="6" key="1">
    <citation type="submission" date="2021-01" db="EMBL/GenBank/DDBJ databases">
        <title>Caligus Genome Assembly.</title>
        <authorList>
            <person name="Gallardo-Escarate C."/>
        </authorList>
    </citation>
    <scope>NUCLEOTIDE SEQUENCE [LARGE SCALE GENOMIC DNA]</scope>
</reference>
<dbReference type="InterPro" id="IPR008266">
    <property type="entry name" value="Tyr_kinase_AS"/>
</dbReference>
<dbReference type="GO" id="GO:0005886">
    <property type="term" value="C:plasma membrane"/>
    <property type="evidence" value="ECO:0007669"/>
    <property type="project" value="TreeGrafter"/>
</dbReference>
<keyword evidence="6" id="KW-1185">Reference proteome</keyword>
<dbReference type="InterPro" id="IPR050122">
    <property type="entry name" value="RTK"/>
</dbReference>
<evidence type="ECO:0000256" key="1">
    <source>
        <dbReference type="ARBA" id="ARBA00004167"/>
    </source>
</evidence>
<evidence type="ECO:0000256" key="2">
    <source>
        <dbReference type="ARBA" id="ARBA00051243"/>
    </source>
</evidence>
<dbReference type="GO" id="GO:0005524">
    <property type="term" value="F:ATP binding"/>
    <property type="evidence" value="ECO:0007669"/>
    <property type="project" value="UniProtKB-UniRule"/>
</dbReference>
<dbReference type="InterPro" id="IPR000719">
    <property type="entry name" value="Prot_kinase_dom"/>
</dbReference>
<protein>
    <submittedName>
        <fullName evidence="5">Fibroblast growth factor receptor 1Alike</fullName>
    </submittedName>
</protein>
<evidence type="ECO:0000256" key="3">
    <source>
        <dbReference type="PROSITE-ProRule" id="PRU10141"/>
    </source>
</evidence>
<evidence type="ECO:0000259" key="4">
    <source>
        <dbReference type="PROSITE" id="PS50011"/>
    </source>
</evidence>
<dbReference type="PROSITE" id="PS50011">
    <property type="entry name" value="PROTEIN_KINASE_DOM"/>
    <property type="match status" value="1"/>
</dbReference>
<dbReference type="Proteomes" id="UP000595437">
    <property type="component" value="Chromosome 6"/>
</dbReference>